<comment type="caution">
    <text evidence="2">The sequence shown here is derived from an EMBL/GenBank/DDBJ whole genome shotgun (WGS) entry which is preliminary data.</text>
</comment>
<dbReference type="InterPro" id="IPR041649">
    <property type="entry name" value="NepR"/>
</dbReference>
<protein>
    <recommendedName>
        <fullName evidence="1">Anti-sigma factor NepR domain-containing protein</fullName>
    </recommendedName>
</protein>
<proteinExistence type="predicted"/>
<dbReference type="EMBL" id="JABUFE010000002">
    <property type="protein sequence ID" value="NSX54001.1"/>
    <property type="molecule type" value="Genomic_DNA"/>
</dbReference>
<evidence type="ECO:0000313" key="2">
    <source>
        <dbReference type="EMBL" id="NSX54001.1"/>
    </source>
</evidence>
<evidence type="ECO:0000313" key="3">
    <source>
        <dbReference type="Proteomes" id="UP000777935"/>
    </source>
</evidence>
<organism evidence="2 3">
    <name type="scientific">Parasulfitobacter algicola</name>
    <dbReference type="NCBI Taxonomy" id="2614809"/>
    <lineage>
        <taxon>Bacteria</taxon>
        <taxon>Pseudomonadati</taxon>
        <taxon>Pseudomonadota</taxon>
        <taxon>Alphaproteobacteria</taxon>
        <taxon>Rhodobacterales</taxon>
        <taxon>Roseobacteraceae</taxon>
        <taxon>Parasulfitobacter</taxon>
    </lineage>
</organism>
<dbReference type="Proteomes" id="UP000777935">
    <property type="component" value="Unassembled WGS sequence"/>
</dbReference>
<dbReference type="RefSeq" id="WP_174135582.1">
    <property type="nucleotide sequence ID" value="NZ_JABUFE010000002.1"/>
</dbReference>
<evidence type="ECO:0000259" key="1">
    <source>
        <dbReference type="Pfam" id="PF18557"/>
    </source>
</evidence>
<feature type="domain" description="Anti-sigma factor NepR" evidence="1">
    <location>
        <begin position="12"/>
        <end position="44"/>
    </location>
</feature>
<sequence>MTDKSSDKRAVQIDENLKRVYQEALQEELPDRFMDLLNQLKAKDSNTTEGGAE</sequence>
<dbReference type="Pfam" id="PF18557">
    <property type="entry name" value="NepR"/>
    <property type="match status" value="1"/>
</dbReference>
<gene>
    <name evidence="2" type="ORF">HRQ87_04210</name>
</gene>
<keyword evidence="3" id="KW-1185">Reference proteome</keyword>
<name>A0ABX2IM88_9RHOB</name>
<reference evidence="2 3" key="1">
    <citation type="submission" date="2020-06" db="EMBL/GenBank/DDBJ databases">
        <title>Sulfitobacter algicola sp. nov., isolated from green algae.</title>
        <authorList>
            <person name="Wang C."/>
        </authorList>
    </citation>
    <scope>NUCLEOTIDE SEQUENCE [LARGE SCALE GENOMIC DNA]</scope>
    <source>
        <strain evidence="2 3">1151</strain>
    </source>
</reference>
<accession>A0ABX2IM88</accession>